<dbReference type="InterPro" id="IPR036291">
    <property type="entry name" value="NAD(P)-bd_dom_sf"/>
</dbReference>
<dbReference type="InterPro" id="IPR013332">
    <property type="entry name" value="KPR_N"/>
</dbReference>
<feature type="domain" description="Ketopantoate reductase C-terminal" evidence="13">
    <location>
        <begin position="175"/>
        <end position="297"/>
    </location>
</feature>
<proteinExistence type="inferred from homology"/>
<dbReference type="EMBL" id="CP049056">
    <property type="protein sequence ID" value="QIE57829.1"/>
    <property type="molecule type" value="Genomic_DNA"/>
</dbReference>
<evidence type="ECO:0000256" key="11">
    <source>
        <dbReference type="RuleBase" id="RU362068"/>
    </source>
</evidence>
<accession>A0A7M3T748</accession>
<gene>
    <name evidence="14" type="ORF">G5B40_09475</name>
</gene>
<dbReference type="Gene3D" id="3.40.50.720">
    <property type="entry name" value="NAD(P)-binding Rossmann-like Domain"/>
    <property type="match status" value="1"/>
</dbReference>
<evidence type="ECO:0000259" key="13">
    <source>
        <dbReference type="Pfam" id="PF08546"/>
    </source>
</evidence>
<evidence type="ECO:0000256" key="9">
    <source>
        <dbReference type="ARBA" id="ARBA00032024"/>
    </source>
</evidence>
<dbReference type="InterPro" id="IPR013328">
    <property type="entry name" value="6PGD_dom2"/>
</dbReference>
<dbReference type="GO" id="GO:0015940">
    <property type="term" value="P:pantothenate biosynthetic process"/>
    <property type="evidence" value="ECO:0007669"/>
    <property type="project" value="UniProtKB-UniPathway"/>
</dbReference>
<dbReference type="Pfam" id="PF02558">
    <property type="entry name" value="ApbA"/>
    <property type="match status" value="1"/>
</dbReference>
<dbReference type="SUPFAM" id="SSF51735">
    <property type="entry name" value="NAD(P)-binding Rossmann-fold domains"/>
    <property type="match status" value="1"/>
</dbReference>
<evidence type="ECO:0000313" key="14">
    <source>
        <dbReference type="EMBL" id="QIE57829.1"/>
    </source>
</evidence>
<name>A0A7M3T748_9RHOB</name>
<dbReference type="AlphaFoldDB" id="A0A7M3T748"/>
<dbReference type="NCBIfam" id="TIGR00745">
    <property type="entry name" value="apbA_panE"/>
    <property type="match status" value="1"/>
</dbReference>
<dbReference type="Pfam" id="PF08546">
    <property type="entry name" value="ApbA_C"/>
    <property type="match status" value="1"/>
</dbReference>
<dbReference type="FunFam" id="3.40.50.720:FF:000307">
    <property type="entry name" value="2-dehydropantoate 2-reductase"/>
    <property type="match status" value="1"/>
</dbReference>
<reference evidence="14 15" key="1">
    <citation type="submission" date="2020-02" db="EMBL/GenBank/DDBJ databases">
        <title>complete genome sequence of Rhodobacteraceae bacterium.</title>
        <authorList>
            <person name="Park J."/>
            <person name="Kim Y.-S."/>
            <person name="Kim K.-H."/>
        </authorList>
    </citation>
    <scope>NUCLEOTIDE SEQUENCE [LARGE SCALE GENOMIC DNA]</scope>
    <source>
        <strain evidence="14 15">RR4-56</strain>
    </source>
</reference>
<comment type="similarity">
    <text evidence="3 11">Belongs to the ketopantoate reductase family.</text>
</comment>
<evidence type="ECO:0000256" key="1">
    <source>
        <dbReference type="ARBA" id="ARBA00002919"/>
    </source>
</evidence>
<evidence type="ECO:0000256" key="10">
    <source>
        <dbReference type="ARBA" id="ARBA00048793"/>
    </source>
</evidence>
<dbReference type="Proteomes" id="UP000503336">
    <property type="component" value="Chromosome"/>
</dbReference>
<evidence type="ECO:0000256" key="8">
    <source>
        <dbReference type="ARBA" id="ARBA00023002"/>
    </source>
</evidence>
<dbReference type="UniPathway" id="UPA00028">
    <property type="reaction ID" value="UER00004"/>
</dbReference>
<dbReference type="GO" id="GO:0008677">
    <property type="term" value="F:2-dehydropantoate 2-reductase activity"/>
    <property type="evidence" value="ECO:0007669"/>
    <property type="project" value="UniProtKB-EC"/>
</dbReference>
<dbReference type="InterPro" id="IPR051402">
    <property type="entry name" value="KPR-Related"/>
</dbReference>
<feature type="domain" description="Ketopantoate reductase N-terminal" evidence="12">
    <location>
        <begin position="3"/>
        <end position="148"/>
    </location>
</feature>
<dbReference type="GO" id="GO:0005737">
    <property type="term" value="C:cytoplasm"/>
    <property type="evidence" value="ECO:0007669"/>
    <property type="project" value="TreeGrafter"/>
</dbReference>
<protein>
    <recommendedName>
        <fullName evidence="5 11">2-dehydropantoate 2-reductase</fullName>
        <ecNumber evidence="4 11">1.1.1.169</ecNumber>
    </recommendedName>
    <alternativeName>
        <fullName evidence="9 11">Ketopantoate reductase</fullName>
    </alternativeName>
</protein>
<dbReference type="EC" id="1.1.1.169" evidence="4 11"/>
<dbReference type="SUPFAM" id="SSF48179">
    <property type="entry name" value="6-phosphogluconate dehydrogenase C-terminal domain-like"/>
    <property type="match status" value="1"/>
</dbReference>
<evidence type="ECO:0000256" key="2">
    <source>
        <dbReference type="ARBA" id="ARBA00004994"/>
    </source>
</evidence>
<dbReference type="Gene3D" id="1.10.1040.10">
    <property type="entry name" value="N-(1-d-carboxylethyl)-l-norvaline Dehydrogenase, domain 2"/>
    <property type="match status" value="1"/>
</dbReference>
<dbReference type="PANTHER" id="PTHR21708:SF26">
    <property type="entry name" value="2-DEHYDROPANTOATE 2-REDUCTASE"/>
    <property type="match status" value="1"/>
</dbReference>
<keyword evidence="15" id="KW-1185">Reference proteome</keyword>
<comment type="catalytic activity">
    <reaction evidence="10 11">
        <text>(R)-pantoate + NADP(+) = 2-dehydropantoate + NADPH + H(+)</text>
        <dbReference type="Rhea" id="RHEA:16233"/>
        <dbReference type="ChEBI" id="CHEBI:11561"/>
        <dbReference type="ChEBI" id="CHEBI:15378"/>
        <dbReference type="ChEBI" id="CHEBI:15980"/>
        <dbReference type="ChEBI" id="CHEBI:57783"/>
        <dbReference type="ChEBI" id="CHEBI:58349"/>
        <dbReference type="EC" id="1.1.1.169"/>
    </reaction>
</comment>
<evidence type="ECO:0000256" key="3">
    <source>
        <dbReference type="ARBA" id="ARBA00007870"/>
    </source>
</evidence>
<dbReference type="InterPro" id="IPR008927">
    <property type="entry name" value="6-PGluconate_DH-like_C_sf"/>
</dbReference>
<comment type="pathway">
    <text evidence="2 11">Cofactor biosynthesis; (R)-pantothenate biosynthesis; (R)-pantoate from 3-methyl-2-oxobutanoate: step 2/2.</text>
</comment>
<evidence type="ECO:0000313" key="15">
    <source>
        <dbReference type="Proteomes" id="UP000503336"/>
    </source>
</evidence>
<keyword evidence="7 11" id="KW-0521">NADP</keyword>
<dbReference type="InterPro" id="IPR003710">
    <property type="entry name" value="ApbA"/>
</dbReference>
<organism evidence="14 15">
    <name type="scientific">Pikeienuella piscinae</name>
    <dbReference type="NCBI Taxonomy" id="2748098"/>
    <lineage>
        <taxon>Bacteria</taxon>
        <taxon>Pseudomonadati</taxon>
        <taxon>Pseudomonadota</taxon>
        <taxon>Alphaproteobacteria</taxon>
        <taxon>Rhodobacterales</taxon>
        <taxon>Paracoccaceae</taxon>
        <taxon>Pikeienuella</taxon>
    </lineage>
</organism>
<dbReference type="PANTHER" id="PTHR21708">
    <property type="entry name" value="PROBABLE 2-DEHYDROPANTOATE 2-REDUCTASE"/>
    <property type="match status" value="1"/>
</dbReference>
<evidence type="ECO:0000256" key="4">
    <source>
        <dbReference type="ARBA" id="ARBA00013014"/>
    </source>
</evidence>
<evidence type="ECO:0000259" key="12">
    <source>
        <dbReference type="Pfam" id="PF02558"/>
    </source>
</evidence>
<keyword evidence="8 11" id="KW-0560">Oxidoreductase</keyword>
<dbReference type="KEGG" id="hdh:G5B40_09475"/>
<sequence>MRILILGAGAIGGYYGGRLLDGGADVTFLVRTKRAALLCRNGLIVHSALGDVKADVHTEERPGRIYDLVVLACKATGLDAAIDAILPAIGPDTTVLPLLNGVRHLAMLDERIPQAAILGGLCHIGATMDDKGEIRHLNDLQRIALGARRPEQGRAAERVHAALSRGGIAPVLSTDIMQEMWEKFVFLTAYAGLTCMMRAPVGAIAATTHGKAVARELLEECAAIATASGYPPAAEFIESSFVTLSDERSEGAASMLRDVLQNRKTEQDHILADMLSRARSAGVSAPILRLASTHMEAYEALRAVHSD</sequence>
<keyword evidence="6 11" id="KW-0566">Pantothenate biosynthesis</keyword>
<dbReference type="InterPro" id="IPR013752">
    <property type="entry name" value="KPA_reductase"/>
</dbReference>
<dbReference type="FunFam" id="1.10.1040.10:FF:000017">
    <property type="entry name" value="2-dehydropantoate 2-reductase"/>
    <property type="match status" value="1"/>
</dbReference>
<comment type="function">
    <text evidence="1 11">Catalyzes the NADPH-dependent reduction of ketopantoate into pantoic acid.</text>
</comment>
<evidence type="ECO:0000256" key="7">
    <source>
        <dbReference type="ARBA" id="ARBA00022857"/>
    </source>
</evidence>
<evidence type="ECO:0000256" key="6">
    <source>
        <dbReference type="ARBA" id="ARBA00022655"/>
    </source>
</evidence>
<evidence type="ECO:0000256" key="5">
    <source>
        <dbReference type="ARBA" id="ARBA00019465"/>
    </source>
</evidence>